<evidence type="ECO:0000313" key="5">
    <source>
        <dbReference type="EMBL" id="KAG2965126.1"/>
    </source>
</evidence>
<dbReference type="EMBL" id="RCMG01001065">
    <property type="protein sequence ID" value="KAG2837412.1"/>
    <property type="molecule type" value="Genomic_DNA"/>
</dbReference>
<dbReference type="Proteomes" id="UP000251314">
    <property type="component" value="Unassembled WGS sequence"/>
</dbReference>
<comment type="caution">
    <text evidence="7">The sequence shown here is derived from an EMBL/GenBank/DDBJ whole genome shotgun (WGS) entry which is preliminary data.</text>
</comment>
<evidence type="ECO:0000313" key="6">
    <source>
        <dbReference type="EMBL" id="KAG3210485.1"/>
    </source>
</evidence>
<protein>
    <recommendedName>
        <fullName evidence="9">BZIP domain-containing protein</fullName>
    </recommendedName>
</protein>
<dbReference type="EMBL" id="RCMI01000954">
    <property type="protein sequence ID" value="KAG2893575.1"/>
    <property type="molecule type" value="Genomic_DNA"/>
</dbReference>
<dbReference type="EMBL" id="MJFZ01000262">
    <property type="protein sequence ID" value="RAW32820.1"/>
    <property type="molecule type" value="Genomic_DNA"/>
</dbReference>
<evidence type="ECO:0008006" key="9">
    <source>
        <dbReference type="Google" id="ProtNLM"/>
    </source>
</evidence>
<evidence type="ECO:0000313" key="4">
    <source>
        <dbReference type="EMBL" id="KAG2901807.1"/>
    </source>
</evidence>
<dbReference type="OrthoDB" id="97413at2759"/>
<evidence type="ECO:0000313" key="7">
    <source>
        <dbReference type="EMBL" id="RAW32820.1"/>
    </source>
</evidence>
<gene>
    <name evidence="7" type="ORF">PC110_g10842</name>
    <name evidence="2" type="ORF">PC113_g19841</name>
    <name evidence="3" type="ORF">PC115_g18438</name>
    <name evidence="4" type="ORF">PC117_g21641</name>
    <name evidence="5" type="ORF">PC118_g19932</name>
    <name evidence="6" type="ORF">PC129_g18522</name>
</gene>
<reference evidence="7 8" key="1">
    <citation type="submission" date="2018-01" db="EMBL/GenBank/DDBJ databases">
        <title>Draft genome of the strawberry crown rot pathogen Phytophthora cactorum.</title>
        <authorList>
            <person name="Armitage A.D."/>
            <person name="Lysoe E."/>
            <person name="Nellist C.F."/>
            <person name="Harrison R.J."/>
            <person name="Brurberg M.B."/>
        </authorList>
    </citation>
    <scope>NUCLEOTIDE SEQUENCE [LARGE SCALE GENOMIC DNA]</scope>
    <source>
        <strain evidence="7 8">10300</strain>
    </source>
</reference>
<dbReference type="VEuPathDB" id="FungiDB:PC110_g10842"/>
<feature type="region of interest" description="Disordered" evidence="1">
    <location>
        <begin position="38"/>
        <end position="89"/>
    </location>
</feature>
<feature type="compositionally biased region" description="Basic residues" evidence="1">
    <location>
        <begin position="69"/>
        <end position="80"/>
    </location>
</feature>
<sequence>MTTTDAEFLAEVEHFLTSCDLPLLTSLETSMAFISDEHERSIENPCTKRQSEELGKMDTASRHELAKAKDRKRRRAYRERRRTERDNLQQEIKRLTEELQKTEGEAKQTSIMFSSSWKMIAQHQLAARKGAEIHQTQLYRTTTFSQHKKIRFGTTGTEIFAAYIKELDAVYAQTDKTLQPWRLESTDANWDAPSETWDEDPDTGYFQFRGKITMPFDFRDICRSRWQIVHLLHLQDCREIYDAVDNPENTVALKVRRTTCLTSGGIASVLRRLVIRRYEADGRMVLVWRVFTEGEGFFTGMHADETGWGVTTAVEGSSKTGTVLRTCVHNAPMNFSNVTARNHVVKQFGDQLLEWGR</sequence>
<dbReference type="Proteomes" id="UP000736787">
    <property type="component" value="Unassembled WGS sequence"/>
</dbReference>
<dbReference type="EMBL" id="RCMK01001111">
    <property type="protein sequence ID" value="KAG2901807.1"/>
    <property type="molecule type" value="Genomic_DNA"/>
</dbReference>
<dbReference type="Proteomes" id="UP000774804">
    <property type="component" value="Unassembled WGS sequence"/>
</dbReference>
<dbReference type="Proteomes" id="UP000760860">
    <property type="component" value="Unassembled WGS sequence"/>
</dbReference>
<organism evidence="7 8">
    <name type="scientific">Phytophthora cactorum</name>
    <dbReference type="NCBI Taxonomy" id="29920"/>
    <lineage>
        <taxon>Eukaryota</taxon>
        <taxon>Sar</taxon>
        <taxon>Stramenopiles</taxon>
        <taxon>Oomycota</taxon>
        <taxon>Peronosporomycetes</taxon>
        <taxon>Peronosporales</taxon>
        <taxon>Peronosporaceae</taxon>
        <taxon>Phytophthora</taxon>
    </lineage>
</organism>
<dbReference type="Proteomes" id="UP000697107">
    <property type="component" value="Unassembled WGS sequence"/>
</dbReference>
<dbReference type="EMBL" id="RCMV01001087">
    <property type="protein sequence ID" value="KAG3210485.1"/>
    <property type="molecule type" value="Genomic_DNA"/>
</dbReference>
<keyword evidence="8" id="KW-1185">Reference proteome</keyword>
<evidence type="ECO:0000313" key="2">
    <source>
        <dbReference type="EMBL" id="KAG2837412.1"/>
    </source>
</evidence>
<evidence type="ECO:0000256" key="1">
    <source>
        <dbReference type="SAM" id="MobiDB-lite"/>
    </source>
</evidence>
<dbReference type="AlphaFoldDB" id="A0A329S8D7"/>
<feature type="compositionally biased region" description="Basic and acidic residues" evidence="1">
    <location>
        <begin position="49"/>
        <end position="68"/>
    </location>
</feature>
<reference evidence="2" key="2">
    <citation type="submission" date="2018-10" db="EMBL/GenBank/DDBJ databases">
        <title>Effector identification in a new, highly contiguous assembly of the strawberry crown rot pathogen Phytophthora cactorum.</title>
        <authorList>
            <person name="Armitage A.D."/>
            <person name="Nellist C.F."/>
            <person name="Bates H."/>
            <person name="Vickerstaff R.J."/>
            <person name="Harrison R.J."/>
        </authorList>
    </citation>
    <scope>NUCLEOTIDE SEQUENCE</scope>
    <source>
        <strain evidence="2">15-7</strain>
        <strain evidence="3">4032</strain>
        <strain evidence="4">4040</strain>
        <strain evidence="5">P415</strain>
        <strain evidence="6">P421</strain>
    </source>
</reference>
<dbReference type="EMBL" id="RCML01001140">
    <property type="protein sequence ID" value="KAG2965126.1"/>
    <property type="molecule type" value="Genomic_DNA"/>
</dbReference>
<accession>A0A329S8D7</accession>
<evidence type="ECO:0000313" key="8">
    <source>
        <dbReference type="Proteomes" id="UP000251314"/>
    </source>
</evidence>
<name>A0A329S8D7_9STRA</name>
<proteinExistence type="predicted"/>
<dbReference type="Proteomes" id="UP000735874">
    <property type="component" value="Unassembled WGS sequence"/>
</dbReference>
<evidence type="ECO:0000313" key="3">
    <source>
        <dbReference type="EMBL" id="KAG2893575.1"/>
    </source>
</evidence>